<feature type="compositionally biased region" description="Basic and acidic residues" evidence="1">
    <location>
        <begin position="39"/>
        <end position="57"/>
    </location>
</feature>
<gene>
    <name evidence="2" type="ORF">GGI19_007160</name>
</gene>
<feature type="compositionally biased region" description="Basic and acidic residues" evidence="1">
    <location>
        <begin position="20"/>
        <end position="32"/>
    </location>
</feature>
<name>A0A9W8GN89_9FUNG</name>
<feature type="compositionally biased region" description="Low complexity" evidence="1">
    <location>
        <begin position="1"/>
        <end position="10"/>
    </location>
</feature>
<dbReference type="EMBL" id="JANBUH010002269">
    <property type="protein sequence ID" value="KAJ2740269.1"/>
    <property type="molecule type" value="Genomic_DNA"/>
</dbReference>
<sequence length="160" mass="17050">ALPPSCSRSRPPQPTSAPDDPQHHAGRNDQRGARLWSGRHGDWGTHPAHDGHRDARPRPATRTKYALQYVRPEHSPLGASSCLPSPSVLASNANTNTNAHDYISEANSEFPSDGSPPSTHVTGLHTTVVHRDGNTHPLRSGHPTDRPCDVVGQAAPANAA</sequence>
<protein>
    <submittedName>
        <fullName evidence="2">Uncharacterized protein</fullName>
    </submittedName>
</protein>
<evidence type="ECO:0000256" key="1">
    <source>
        <dbReference type="SAM" id="MobiDB-lite"/>
    </source>
</evidence>
<dbReference type="AlphaFoldDB" id="A0A9W8GN89"/>
<dbReference type="Proteomes" id="UP001140011">
    <property type="component" value="Unassembled WGS sequence"/>
</dbReference>
<evidence type="ECO:0000313" key="3">
    <source>
        <dbReference type="Proteomes" id="UP001140011"/>
    </source>
</evidence>
<feature type="region of interest" description="Disordered" evidence="1">
    <location>
        <begin position="130"/>
        <end position="160"/>
    </location>
</feature>
<organism evidence="2 3">
    <name type="scientific">Coemansia pectinata</name>
    <dbReference type="NCBI Taxonomy" id="1052879"/>
    <lineage>
        <taxon>Eukaryota</taxon>
        <taxon>Fungi</taxon>
        <taxon>Fungi incertae sedis</taxon>
        <taxon>Zoopagomycota</taxon>
        <taxon>Kickxellomycotina</taxon>
        <taxon>Kickxellomycetes</taxon>
        <taxon>Kickxellales</taxon>
        <taxon>Kickxellaceae</taxon>
        <taxon>Coemansia</taxon>
    </lineage>
</organism>
<feature type="region of interest" description="Disordered" evidence="1">
    <location>
        <begin position="1"/>
        <end position="61"/>
    </location>
</feature>
<evidence type="ECO:0000313" key="2">
    <source>
        <dbReference type="EMBL" id="KAJ2740269.1"/>
    </source>
</evidence>
<proteinExistence type="predicted"/>
<feature type="non-terminal residue" evidence="2">
    <location>
        <position position="1"/>
    </location>
</feature>
<accession>A0A9W8GN89</accession>
<keyword evidence="3" id="KW-1185">Reference proteome</keyword>
<comment type="caution">
    <text evidence="2">The sequence shown here is derived from an EMBL/GenBank/DDBJ whole genome shotgun (WGS) entry which is preliminary data.</text>
</comment>
<reference evidence="2" key="1">
    <citation type="submission" date="2022-07" db="EMBL/GenBank/DDBJ databases">
        <title>Phylogenomic reconstructions and comparative analyses of Kickxellomycotina fungi.</title>
        <authorList>
            <person name="Reynolds N.K."/>
            <person name="Stajich J.E."/>
            <person name="Barry K."/>
            <person name="Grigoriev I.V."/>
            <person name="Crous P."/>
            <person name="Smith M.E."/>
        </authorList>
    </citation>
    <scope>NUCLEOTIDE SEQUENCE</scope>
    <source>
        <strain evidence="2">BCRC 34297</strain>
    </source>
</reference>